<evidence type="ECO:0000313" key="6">
    <source>
        <dbReference type="Proteomes" id="UP000186705"/>
    </source>
</evidence>
<dbReference type="InterPro" id="IPR002912">
    <property type="entry name" value="ACT_dom"/>
</dbReference>
<feature type="domain" description="ACT" evidence="4">
    <location>
        <begin position="144"/>
        <end position="215"/>
    </location>
</feature>
<feature type="domain" description="CBS" evidence="3">
    <location>
        <begin position="8"/>
        <end position="64"/>
    </location>
</feature>
<evidence type="ECO:0000256" key="2">
    <source>
        <dbReference type="PROSITE-ProRule" id="PRU00703"/>
    </source>
</evidence>
<evidence type="ECO:0000259" key="3">
    <source>
        <dbReference type="PROSITE" id="PS51371"/>
    </source>
</evidence>
<organism evidence="5 6">
    <name type="scientific">Dubosiella newyorkensis</name>
    <dbReference type="NCBI Taxonomy" id="1862672"/>
    <lineage>
        <taxon>Bacteria</taxon>
        <taxon>Bacillati</taxon>
        <taxon>Bacillota</taxon>
        <taxon>Erysipelotrichia</taxon>
        <taxon>Erysipelotrichales</taxon>
        <taxon>Erysipelotrichaceae</taxon>
        <taxon>Dubosiella</taxon>
    </lineage>
</organism>
<evidence type="ECO:0000313" key="5">
    <source>
        <dbReference type="EMBL" id="OLU47289.1"/>
    </source>
</evidence>
<keyword evidence="1" id="KW-0677">Repeat</keyword>
<dbReference type="Gene3D" id="3.10.580.10">
    <property type="entry name" value="CBS-domain"/>
    <property type="match status" value="1"/>
</dbReference>
<evidence type="ECO:0000256" key="1">
    <source>
        <dbReference type="ARBA" id="ARBA00022737"/>
    </source>
</evidence>
<protein>
    <submittedName>
        <fullName evidence="5">Transcriptional regulator</fullName>
    </submittedName>
</protein>
<dbReference type="InterPro" id="IPR046342">
    <property type="entry name" value="CBS_dom_sf"/>
</dbReference>
<dbReference type="SUPFAM" id="SSF54631">
    <property type="entry name" value="CBS-domain pair"/>
    <property type="match status" value="1"/>
</dbReference>
<dbReference type="Proteomes" id="UP000186705">
    <property type="component" value="Unassembled WGS sequence"/>
</dbReference>
<dbReference type="CDD" id="cd04584">
    <property type="entry name" value="CBS_pair_AcuB_like"/>
    <property type="match status" value="1"/>
</dbReference>
<reference evidence="5 6" key="1">
    <citation type="submission" date="2016-11" db="EMBL/GenBank/DDBJ databases">
        <title>Description of two novel members of the family Erysipelotrichaceae: Ileibacterium lipovorans gen. nov., sp. nov. and Dubosiella newyorkensis, gen. nov., sp. nov.</title>
        <authorList>
            <person name="Cox L.M."/>
            <person name="Sohn J."/>
            <person name="Tyrrell K.L."/>
            <person name="Citron D.M."/>
            <person name="Lawson P.A."/>
            <person name="Patel N.B."/>
            <person name="Iizumi T."/>
            <person name="Perez-Perez G.I."/>
            <person name="Goldstein E.J."/>
            <person name="Blaser M.J."/>
        </authorList>
    </citation>
    <scope>NUCLEOTIDE SEQUENCE [LARGE SCALE GENOMIC DNA]</scope>
    <source>
        <strain evidence="5 6">NYU-BL-A4</strain>
    </source>
</reference>
<accession>A0A1U7NP82</accession>
<dbReference type="RefSeq" id="WP_076340847.1">
    <property type="nucleotide sequence ID" value="NZ_CAJTMI010000024.1"/>
</dbReference>
<dbReference type="PANTHER" id="PTHR48108:SF34">
    <property type="entry name" value="CBS DOMAIN-CONTAINING PROTEIN YHCV"/>
    <property type="match status" value="1"/>
</dbReference>
<gene>
    <name evidence="5" type="ORF">BO225_03210</name>
</gene>
<dbReference type="PANTHER" id="PTHR48108">
    <property type="entry name" value="CBS DOMAIN-CONTAINING PROTEIN CBSX2, CHLOROPLASTIC"/>
    <property type="match status" value="1"/>
</dbReference>
<name>A0A1U7NP82_9FIRM</name>
<dbReference type="OrthoDB" id="9790355at2"/>
<comment type="caution">
    <text evidence="5">The sequence shown here is derived from an EMBL/GenBank/DDBJ whole genome shotgun (WGS) entry which is preliminary data.</text>
</comment>
<dbReference type="SMART" id="SM00116">
    <property type="entry name" value="CBS"/>
    <property type="match status" value="2"/>
</dbReference>
<dbReference type="SUPFAM" id="SSF55021">
    <property type="entry name" value="ACT-like"/>
    <property type="match status" value="1"/>
</dbReference>
<dbReference type="InterPro" id="IPR000644">
    <property type="entry name" value="CBS_dom"/>
</dbReference>
<dbReference type="Pfam" id="PF01842">
    <property type="entry name" value="ACT"/>
    <property type="match status" value="1"/>
</dbReference>
<dbReference type="PROSITE" id="PS51671">
    <property type="entry name" value="ACT"/>
    <property type="match status" value="1"/>
</dbReference>
<dbReference type="PROSITE" id="PS51371">
    <property type="entry name" value="CBS"/>
    <property type="match status" value="2"/>
</dbReference>
<dbReference type="AlphaFoldDB" id="A0A1U7NP82"/>
<dbReference type="InterPro" id="IPR045865">
    <property type="entry name" value="ACT-like_dom_sf"/>
</dbReference>
<keyword evidence="2" id="KW-0129">CBS domain</keyword>
<dbReference type="EMBL" id="MPKA01000052">
    <property type="protein sequence ID" value="OLU47289.1"/>
    <property type="molecule type" value="Genomic_DNA"/>
</dbReference>
<dbReference type="GeneID" id="78274956"/>
<evidence type="ECO:0000259" key="4">
    <source>
        <dbReference type="PROSITE" id="PS51671"/>
    </source>
</evidence>
<feature type="domain" description="CBS" evidence="3">
    <location>
        <begin position="82"/>
        <end position="141"/>
    </location>
</feature>
<keyword evidence="6" id="KW-1185">Reference proteome</keyword>
<proteinExistence type="predicted"/>
<dbReference type="STRING" id="1862672.BO225_03210"/>
<sequence>MFQVKDFMTKDVITCAPDDKISYIIDAMKSKNIHRLPVVDANHKLVGIITEGMIAGADNSATSLSIYELNYLLSKTQVSTLMIKNVISIEEDQLMEEAAQKMLQNDIGCLPVIDANKKVVGILTQNDIFKSFLNVLGWEKEGSRITLEAKDEIGMLEKIANIFANHRINIYNIGVYESKDGIARMVIRSDAQDIDEMRNALNDAGFNVLKAVHIA</sequence>
<dbReference type="Gene3D" id="3.30.70.260">
    <property type="match status" value="1"/>
</dbReference>
<dbReference type="Pfam" id="PF00571">
    <property type="entry name" value="CBS"/>
    <property type="match status" value="2"/>
</dbReference>
<dbReference type="InterPro" id="IPR051462">
    <property type="entry name" value="CBS_domain-containing"/>
</dbReference>